<sequence>MNTIQHYTREHKARPSNAASLFLPTATTSLSVSSLSLLASHSAFLTLLFENRHFPEIMRSVILFAVLALNGPKRIE</sequence>
<keyword evidence="2" id="KW-1185">Reference proteome</keyword>
<organism evidence="1 2">
    <name type="scientific">Ancylostoma ceylanicum</name>
    <dbReference type="NCBI Taxonomy" id="53326"/>
    <lineage>
        <taxon>Eukaryota</taxon>
        <taxon>Metazoa</taxon>
        <taxon>Ecdysozoa</taxon>
        <taxon>Nematoda</taxon>
        <taxon>Chromadorea</taxon>
        <taxon>Rhabditida</taxon>
        <taxon>Rhabditina</taxon>
        <taxon>Rhabditomorpha</taxon>
        <taxon>Strongyloidea</taxon>
        <taxon>Ancylostomatidae</taxon>
        <taxon>Ancylostomatinae</taxon>
        <taxon>Ancylostoma</taxon>
    </lineage>
</organism>
<reference evidence="2" key="1">
    <citation type="journal article" date="2015" name="Nat. Genet.">
        <title>The genome and transcriptome of the zoonotic hookworm Ancylostoma ceylanicum identify infection-specific gene families.</title>
        <authorList>
            <person name="Schwarz E.M."/>
            <person name="Hu Y."/>
            <person name="Antoshechkin I."/>
            <person name="Miller M.M."/>
            <person name="Sternberg P.W."/>
            <person name="Aroian R.V."/>
        </authorList>
    </citation>
    <scope>NUCLEOTIDE SEQUENCE</scope>
    <source>
        <strain evidence="2">HY135</strain>
    </source>
</reference>
<accession>A0A016UUG8</accession>
<protein>
    <submittedName>
        <fullName evidence="1">Uncharacterized protein</fullName>
    </submittedName>
</protein>
<comment type="caution">
    <text evidence="1">The sequence shown here is derived from an EMBL/GenBank/DDBJ whole genome shotgun (WGS) entry which is preliminary data.</text>
</comment>
<proteinExistence type="predicted"/>
<dbReference type="EMBL" id="JARK01001363">
    <property type="protein sequence ID" value="EYC18601.1"/>
    <property type="molecule type" value="Genomic_DNA"/>
</dbReference>
<dbReference type="Proteomes" id="UP000024635">
    <property type="component" value="Unassembled WGS sequence"/>
</dbReference>
<evidence type="ECO:0000313" key="2">
    <source>
        <dbReference type="Proteomes" id="UP000024635"/>
    </source>
</evidence>
<gene>
    <name evidence="1" type="primary">Acey_s0027.g1606</name>
    <name evidence="1" type="ORF">Y032_0027g1606</name>
</gene>
<dbReference type="OrthoDB" id="5788516at2759"/>
<name>A0A016UUG8_9BILA</name>
<evidence type="ECO:0000313" key="1">
    <source>
        <dbReference type="EMBL" id="EYC18601.1"/>
    </source>
</evidence>
<dbReference type="AlphaFoldDB" id="A0A016UUG8"/>